<proteinExistence type="predicted"/>
<dbReference type="AlphaFoldDB" id="A0A7D7NAM8"/>
<protein>
    <submittedName>
        <fullName evidence="1">Type I-C CRISPR-associated protein Cas8c/Csd1</fullName>
    </submittedName>
</protein>
<organism evidence="1 2">
    <name type="scientific">Neisseria shayeganii</name>
    <dbReference type="NCBI Taxonomy" id="607712"/>
    <lineage>
        <taxon>Bacteria</taxon>
        <taxon>Pseudomonadati</taxon>
        <taxon>Pseudomonadota</taxon>
        <taxon>Betaproteobacteria</taxon>
        <taxon>Neisseriales</taxon>
        <taxon>Neisseriaceae</taxon>
        <taxon>Neisseria</taxon>
    </lineage>
</organism>
<reference evidence="1 2" key="1">
    <citation type="submission" date="2020-07" db="EMBL/GenBank/DDBJ databases">
        <title>Genomic diversity of species in the Neisseriaceae family.</title>
        <authorList>
            <person name="Vincent A.T."/>
            <person name="Bernet E."/>
            <person name="Veyrier F.J."/>
        </authorList>
    </citation>
    <scope>NUCLEOTIDE SEQUENCE [LARGE SCALE GENOMIC DNA]</scope>
    <source>
        <strain evidence="1 2">DSM 22244</strain>
    </source>
</reference>
<dbReference type="CDD" id="cd09757">
    <property type="entry name" value="Cas8c_I-C"/>
    <property type="match status" value="1"/>
</dbReference>
<dbReference type="KEGG" id="nsg:H3L94_07180"/>
<dbReference type="Proteomes" id="UP000514752">
    <property type="component" value="Chromosome"/>
</dbReference>
<dbReference type="InterPro" id="IPR010144">
    <property type="entry name" value="CRISPR-assoc_prot_Csd1-typ"/>
</dbReference>
<evidence type="ECO:0000313" key="2">
    <source>
        <dbReference type="Proteomes" id="UP000514752"/>
    </source>
</evidence>
<sequence>MMLHALTRYYQRKAVSEGGVAPEGFEKKEIPFVIVLDRHGRFIQLEDTREARGKKKVGRAYLVPKASARSGSKSYETSNVLWDHYGYVLAAAKEVDGIAKKMPDAAAAEAEKNRILADNQHASFVAKVDELKEALPDDFGIAAVATFLASTEEKTKVFQSKNWAECLKIKGCNLSFRLVDEVSALVCQSKALQNYLAAEKEGEESDQQEGICLVTGQKAPIARLHSSIKGVNAKPSPFASVNLAAFESYGKAQGFIFPVGEQAMFEYTTALNMLLASDNRFRIGDVTAVCWSEKPTLLESRVALMINGGGKDNPDAHIDEVKSLYKSLHNGKYAEPNAKDKFYLLGLSPNAARIVVRFWHETTVAALSENIVRWYDDLQMVRGEKSLYPEFMPLMRLLCNLVLEGKAENLPPDLISQVTQSALSNRPLPVSLLQIALRRNKAEQKVTYGRASLIKAYLNRAVRAGSLKNMKELTMSLDRERGDIGYVLGRLFAVLEKAQGEANPNLNATIGDRYFGSASSTPVAVFGTLMRLVPHHLSKLEHEGRAVQLKWEIRQILDQCQHFPSHLNLEQQGLFAIGYYHETQFLFTKDALKDLFNQAKSAKE</sequence>
<dbReference type="EMBL" id="CP059567">
    <property type="protein sequence ID" value="QMT39656.1"/>
    <property type="molecule type" value="Genomic_DNA"/>
</dbReference>
<accession>A0A7D7NAM8</accession>
<evidence type="ECO:0000313" key="1">
    <source>
        <dbReference type="EMBL" id="QMT39656.1"/>
    </source>
</evidence>
<dbReference type="RefSeq" id="WP_182121460.1">
    <property type="nucleotide sequence ID" value="NZ_CP059567.1"/>
</dbReference>
<dbReference type="Pfam" id="PF09709">
    <property type="entry name" value="Cas_Csd1"/>
    <property type="match status" value="1"/>
</dbReference>
<gene>
    <name evidence="1" type="primary">cas8c</name>
    <name evidence="1" type="ORF">H3L94_07180</name>
</gene>
<name>A0A7D7NAM8_9NEIS</name>
<dbReference type="NCBIfam" id="TIGR01863">
    <property type="entry name" value="cas_Csd1"/>
    <property type="match status" value="1"/>
</dbReference>